<dbReference type="EMBL" id="JAEOAH010000066">
    <property type="protein sequence ID" value="MBK3497381.1"/>
    <property type="molecule type" value="Genomic_DNA"/>
</dbReference>
<dbReference type="Proteomes" id="UP000618943">
    <property type="component" value="Unassembled WGS sequence"/>
</dbReference>
<reference evidence="1 2" key="1">
    <citation type="submission" date="2020-12" db="EMBL/GenBank/DDBJ databases">
        <title>YIM B01967 draft genome.</title>
        <authorList>
            <person name="Yan X."/>
        </authorList>
    </citation>
    <scope>NUCLEOTIDE SEQUENCE [LARGE SCALE GENOMIC DNA]</scope>
    <source>
        <strain evidence="1 2">YIM B01967</strain>
    </source>
</reference>
<proteinExistence type="predicted"/>
<evidence type="ECO:0000313" key="2">
    <source>
        <dbReference type="Proteomes" id="UP000618943"/>
    </source>
</evidence>
<organism evidence="1 2">
    <name type="scientific">Viridibacillus soli</name>
    <dbReference type="NCBI Taxonomy" id="2798301"/>
    <lineage>
        <taxon>Bacteria</taxon>
        <taxon>Bacillati</taxon>
        <taxon>Bacillota</taxon>
        <taxon>Bacilli</taxon>
        <taxon>Bacillales</taxon>
        <taxon>Caryophanaceae</taxon>
        <taxon>Viridibacillus</taxon>
    </lineage>
</organism>
<feature type="non-terminal residue" evidence="1">
    <location>
        <position position="241"/>
    </location>
</feature>
<keyword evidence="2" id="KW-1185">Reference proteome</keyword>
<comment type="caution">
    <text evidence="1">The sequence shown here is derived from an EMBL/GenBank/DDBJ whole genome shotgun (WGS) entry which is preliminary data.</text>
</comment>
<protein>
    <submittedName>
        <fullName evidence="1">Uncharacterized protein</fullName>
    </submittedName>
</protein>
<accession>A0ABS1HDC6</accession>
<sequence length="241" mass="27268">MATNKTAVIEQGSNCLPPADRGSIKRQDENPEQAIICSEINEAETKTLLEMSSYSLGGLFAMLASSAVLALHQSLSPLEIIVPDTQDPAQNYGCLSYEWGEALPYKEFLVDIYKGLKALHPDGQNKKANRVFMSLENIHETPERNRPGAVLEISFRLNKDRVEIFFHSNSYEISRLAEKRLHHILRQITENPYMQIKDISLAGEYELTLLQQFNPGGTPYSDTQVLIELFENQVRRTPDQT</sequence>
<dbReference type="RefSeq" id="WP_200750659.1">
    <property type="nucleotide sequence ID" value="NZ_JAEOAH010000066.1"/>
</dbReference>
<name>A0ABS1HDC6_9BACL</name>
<gene>
    <name evidence="1" type="ORF">JFL43_21675</name>
</gene>
<evidence type="ECO:0000313" key="1">
    <source>
        <dbReference type="EMBL" id="MBK3497381.1"/>
    </source>
</evidence>